<feature type="non-terminal residue" evidence="2">
    <location>
        <position position="101"/>
    </location>
</feature>
<dbReference type="EMBL" id="MUJZ01014552">
    <property type="protein sequence ID" value="OTF81253.1"/>
    <property type="molecule type" value="Genomic_DNA"/>
</dbReference>
<keyword evidence="1" id="KW-0812">Transmembrane</keyword>
<dbReference type="Proteomes" id="UP000194236">
    <property type="component" value="Unassembled WGS sequence"/>
</dbReference>
<gene>
    <name evidence="2" type="ORF">BLA29_013729</name>
</gene>
<dbReference type="AlphaFoldDB" id="A0A1Y3BN73"/>
<keyword evidence="3" id="KW-1185">Reference proteome</keyword>
<reference evidence="2 3" key="1">
    <citation type="submission" date="2017-03" db="EMBL/GenBank/DDBJ databases">
        <title>Genome Survey of Euroglyphus maynei.</title>
        <authorList>
            <person name="Arlian L.G."/>
            <person name="Morgan M.S."/>
            <person name="Rider S.D."/>
        </authorList>
    </citation>
    <scope>NUCLEOTIDE SEQUENCE [LARGE SCALE GENOMIC DNA]</scope>
    <source>
        <strain evidence="2">Arlian Lab</strain>
        <tissue evidence="2">Whole body</tissue>
    </source>
</reference>
<feature type="transmembrane region" description="Helical" evidence="1">
    <location>
        <begin position="39"/>
        <end position="60"/>
    </location>
</feature>
<keyword evidence="1" id="KW-1133">Transmembrane helix</keyword>
<evidence type="ECO:0000313" key="3">
    <source>
        <dbReference type="Proteomes" id="UP000194236"/>
    </source>
</evidence>
<name>A0A1Y3BN73_EURMA</name>
<evidence type="ECO:0000256" key="1">
    <source>
        <dbReference type="SAM" id="Phobius"/>
    </source>
</evidence>
<evidence type="ECO:0000313" key="2">
    <source>
        <dbReference type="EMBL" id="OTF81253.1"/>
    </source>
</evidence>
<proteinExistence type="predicted"/>
<keyword evidence="1" id="KW-0472">Membrane</keyword>
<accession>A0A1Y3BN73</accession>
<dbReference type="OrthoDB" id="6522403at2759"/>
<comment type="caution">
    <text evidence="2">The sequence shown here is derived from an EMBL/GenBank/DDBJ whole genome shotgun (WGS) entry which is preliminary data.</text>
</comment>
<protein>
    <submittedName>
        <fullName evidence="2">Uncharacterized protein</fullName>
    </submittedName>
</protein>
<sequence>MSTIQTFGAGLYVLSPDYFQQFACIGTFARFNPLEGREYFLTAWTIAAFSVVIIMFYCISTRVKQYRFLRILYLDRKHCQSLTDGEFEHFEHSRDRILSAI</sequence>
<organism evidence="2 3">
    <name type="scientific">Euroglyphus maynei</name>
    <name type="common">Mayne's house dust mite</name>
    <dbReference type="NCBI Taxonomy" id="6958"/>
    <lineage>
        <taxon>Eukaryota</taxon>
        <taxon>Metazoa</taxon>
        <taxon>Ecdysozoa</taxon>
        <taxon>Arthropoda</taxon>
        <taxon>Chelicerata</taxon>
        <taxon>Arachnida</taxon>
        <taxon>Acari</taxon>
        <taxon>Acariformes</taxon>
        <taxon>Sarcoptiformes</taxon>
        <taxon>Astigmata</taxon>
        <taxon>Psoroptidia</taxon>
        <taxon>Analgoidea</taxon>
        <taxon>Pyroglyphidae</taxon>
        <taxon>Pyroglyphinae</taxon>
        <taxon>Euroglyphus</taxon>
    </lineage>
</organism>